<dbReference type="PANTHER" id="PTHR43884">
    <property type="entry name" value="ACYL-COA DEHYDROGENASE"/>
    <property type="match status" value="1"/>
</dbReference>
<evidence type="ECO:0000256" key="3">
    <source>
        <dbReference type="ARBA" id="ARBA00022630"/>
    </source>
</evidence>
<feature type="domain" description="Acyl-CoA dehydrogenase/oxidase N-terminal" evidence="8">
    <location>
        <begin position="13"/>
        <end position="118"/>
    </location>
</feature>
<proteinExistence type="inferred from homology"/>
<evidence type="ECO:0000256" key="4">
    <source>
        <dbReference type="ARBA" id="ARBA00022827"/>
    </source>
</evidence>
<evidence type="ECO:0000256" key="5">
    <source>
        <dbReference type="SAM" id="MobiDB-lite"/>
    </source>
</evidence>
<feature type="region of interest" description="Disordered" evidence="5">
    <location>
        <begin position="511"/>
        <end position="532"/>
    </location>
</feature>
<dbReference type="InterPro" id="IPR009100">
    <property type="entry name" value="AcylCoA_DH/oxidase_NM_dom_sf"/>
</dbReference>
<keyword evidence="10" id="KW-1185">Reference proteome</keyword>
<dbReference type="PATRIC" id="fig|413882.6.peg.2456"/>
<sequence>MHAHDHKSALTPEALKQWLREYAAQRFSSPLMDERRMIPPDLVLDFGNMGLLGMQVSPSDGGLGFSNQAFVAVLQQLAAIDPTLCLFVGLSNILGIRPLEQYGTADCRQRWLGMLAQGRQLGAFALTEPEAGSNPVAMQTTAVLQDGKFVLNGVKHWIGNASWCSVLYVFAKSSGEQGESLGITAFAVDRGLRGVTVGPEARTMGMRAASQSRVTLRNVEVPETCVLGTVGGGLEVAQDTLMRGRLVIASAAVGTMKRCAQLMLRYARRRHISTGRLLDNTITRERLTVLNHQITAVEALTGAVAAHLDAGVNVPTGVFAACKIAATEYLDDAADKLMQLLGGRGYIEPNIVPQIYRDARLLRIFEGPTETLANYLGSVVLKQPGLLQDYLATHFRTGDLFSGHLEVLAQLKHVLAERAGSLGAVDKKVKLRDVAGHLTSLLMLQAAVPPDSATRAWLQSSYERHREELEQRAGLAVCSSDELASLIAGFDRDIGDVEQAYAGEDHQLDPYLAKGDGMQQSSTQHAGADGWM</sequence>
<dbReference type="GO" id="GO:0050660">
    <property type="term" value="F:flavin adenine dinucleotide binding"/>
    <property type="evidence" value="ECO:0007669"/>
    <property type="project" value="InterPro"/>
</dbReference>
<evidence type="ECO:0000256" key="2">
    <source>
        <dbReference type="ARBA" id="ARBA00009347"/>
    </source>
</evidence>
<evidence type="ECO:0000256" key="1">
    <source>
        <dbReference type="ARBA" id="ARBA00001974"/>
    </source>
</evidence>
<dbReference type="Pfam" id="PF02770">
    <property type="entry name" value="Acyl-CoA_dh_M"/>
    <property type="match status" value="1"/>
</dbReference>
<dbReference type="EMBL" id="CP011371">
    <property type="protein sequence ID" value="AKJ29039.1"/>
    <property type="molecule type" value="Genomic_DNA"/>
</dbReference>
<dbReference type="Gene3D" id="2.40.110.10">
    <property type="entry name" value="Butyryl-CoA Dehydrogenase, subunit A, domain 2"/>
    <property type="match status" value="1"/>
</dbReference>
<accession>A0A0G3BHX4</accession>
<evidence type="ECO:0000259" key="7">
    <source>
        <dbReference type="Pfam" id="PF02770"/>
    </source>
</evidence>
<protein>
    <submittedName>
        <fullName evidence="9">Butyryl-CoA dehydrogenase</fullName>
    </submittedName>
</protein>
<dbReference type="InterPro" id="IPR009075">
    <property type="entry name" value="AcylCo_DH/oxidase_C"/>
</dbReference>
<keyword evidence="4" id="KW-0274">FAD</keyword>
<comment type="similarity">
    <text evidence="2">Belongs to the acyl-CoA dehydrogenase family.</text>
</comment>
<dbReference type="Gene3D" id="1.10.540.10">
    <property type="entry name" value="Acyl-CoA dehydrogenase/oxidase, N-terminal domain"/>
    <property type="match status" value="1"/>
</dbReference>
<dbReference type="InterPro" id="IPR046373">
    <property type="entry name" value="Acyl-CoA_Oxase/DH_mid-dom_sf"/>
</dbReference>
<dbReference type="KEGG" id="pbh:AAW51_2348"/>
<dbReference type="CDD" id="cd00567">
    <property type="entry name" value="ACAD"/>
    <property type="match status" value="1"/>
</dbReference>
<reference evidence="9 10" key="1">
    <citation type="submission" date="2015-05" db="EMBL/GenBank/DDBJ databases">
        <authorList>
            <person name="Tang B."/>
            <person name="Yu Y."/>
        </authorList>
    </citation>
    <scope>NUCLEOTIDE SEQUENCE [LARGE SCALE GENOMIC DNA]</scope>
    <source>
        <strain evidence="9 10">DSM 7029</strain>
    </source>
</reference>
<dbReference type="RefSeq" id="WP_047194772.1">
    <property type="nucleotide sequence ID" value="NZ_CP011371.1"/>
</dbReference>
<dbReference type="InterPro" id="IPR036250">
    <property type="entry name" value="AcylCo_DH-like_C"/>
</dbReference>
<dbReference type="InterPro" id="IPR013786">
    <property type="entry name" value="AcylCoA_DH/ox_N"/>
</dbReference>
<feature type="domain" description="Acyl-CoA dehydrogenase/oxidase C-terminal" evidence="6">
    <location>
        <begin position="231"/>
        <end position="377"/>
    </location>
</feature>
<dbReference type="Pfam" id="PF02771">
    <property type="entry name" value="Acyl-CoA_dh_N"/>
    <property type="match status" value="1"/>
</dbReference>
<dbReference type="InterPro" id="IPR037069">
    <property type="entry name" value="AcylCoA_DH/ox_N_sf"/>
</dbReference>
<dbReference type="AlphaFoldDB" id="A0A0G3BHX4"/>
<organism evidence="9 10">
    <name type="scientific">Caldimonas brevitalea</name>
    <dbReference type="NCBI Taxonomy" id="413882"/>
    <lineage>
        <taxon>Bacteria</taxon>
        <taxon>Pseudomonadati</taxon>
        <taxon>Pseudomonadota</taxon>
        <taxon>Betaproteobacteria</taxon>
        <taxon>Burkholderiales</taxon>
        <taxon>Sphaerotilaceae</taxon>
        <taxon>Caldimonas</taxon>
    </lineage>
</organism>
<dbReference type="Pfam" id="PF00441">
    <property type="entry name" value="Acyl-CoA_dh_1"/>
    <property type="match status" value="1"/>
</dbReference>
<dbReference type="GO" id="GO:0003995">
    <property type="term" value="F:acyl-CoA dehydrogenase activity"/>
    <property type="evidence" value="ECO:0007669"/>
    <property type="project" value="TreeGrafter"/>
</dbReference>
<evidence type="ECO:0000313" key="9">
    <source>
        <dbReference type="EMBL" id="AKJ29039.1"/>
    </source>
</evidence>
<dbReference type="InterPro" id="IPR006091">
    <property type="entry name" value="Acyl-CoA_Oxase/DH_mid-dom"/>
</dbReference>
<dbReference type="Proteomes" id="UP000035352">
    <property type="component" value="Chromosome"/>
</dbReference>
<dbReference type="SUPFAM" id="SSF56645">
    <property type="entry name" value="Acyl-CoA dehydrogenase NM domain-like"/>
    <property type="match status" value="1"/>
</dbReference>
<comment type="cofactor">
    <cofactor evidence="1">
        <name>FAD</name>
        <dbReference type="ChEBI" id="CHEBI:57692"/>
    </cofactor>
</comment>
<feature type="domain" description="Acyl-CoA oxidase/dehydrogenase middle" evidence="7">
    <location>
        <begin position="123"/>
        <end position="219"/>
    </location>
</feature>
<dbReference type="PANTHER" id="PTHR43884:SF9">
    <property type="entry name" value="COMPLEX I ASSEMBLY FACTOR ACAD9, MITOCHONDRIAL"/>
    <property type="match status" value="1"/>
</dbReference>
<dbReference type="STRING" id="413882.AAW51_2348"/>
<evidence type="ECO:0000259" key="6">
    <source>
        <dbReference type="Pfam" id="PF00441"/>
    </source>
</evidence>
<evidence type="ECO:0000313" key="10">
    <source>
        <dbReference type="Proteomes" id="UP000035352"/>
    </source>
</evidence>
<dbReference type="SUPFAM" id="SSF47203">
    <property type="entry name" value="Acyl-CoA dehydrogenase C-terminal domain-like"/>
    <property type="match status" value="1"/>
</dbReference>
<name>A0A0G3BHX4_9BURK</name>
<evidence type="ECO:0000259" key="8">
    <source>
        <dbReference type="Pfam" id="PF02771"/>
    </source>
</evidence>
<gene>
    <name evidence="9" type="ORF">AAW51_2348</name>
</gene>
<dbReference type="OrthoDB" id="6297021at2"/>
<dbReference type="Gene3D" id="1.20.140.10">
    <property type="entry name" value="Butyryl-CoA Dehydrogenase, subunit A, domain 3"/>
    <property type="match status" value="1"/>
</dbReference>
<keyword evidence="3" id="KW-0285">Flavoprotein</keyword>